<name>A0A096ALB7_9FIRM</name>
<evidence type="ECO:0000313" key="1">
    <source>
        <dbReference type="EMBL" id="KGF47441.1"/>
    </source>
</evidence>
<dbReference type="RefSeq" id="WP_028257493.1">
    <property type="nucleotide sequence ID" value="NZ_JRNT01000009.1"/>
</dbReference>
<gene>
    <name evidence="1" type="ORF">HMPREF0872_04565</name>
</gene>
<dbReference type="Proteomes" id="UP000029628">
    <property type="component" value="Unassembled WGS sequence"/>
</dbReference>
<proteinExistence type="predicted"/>
<dbReference type="EMBL" id="JRNT01000009">
    <property type="protein sequence ID" value="KGF47441.1"/>
    <property type="molecule type" value="Genomic_DNA"/>
</dbReference>
<accession>A0A096ALB7</accession>
<organism evidence="1 2">
    <name type="scientific">Veillonella montpellierensis DNF00314</name>
    <dbReference type="NCBI Taxonomy" id="1401067"/>
    <lineage>
        <taxon>Bacteria</taxon>
        <taxon>Bacillati</taxon>
        <taxon>Bacillota</taxon>
        <taxon>Negativicutes</taxon>
        <taxon>Veillonellales</taxon>
        <taxon>Veillonellaceae</taxon>
        <taxon>Veillonella</taxon>
    </lineage>
</organism>
<protein>
    <submittedName>
        <fullName evidence="1">Uncharacterized protein</fullName>
    </submittedName>
</protein>
<comment type="caution">
    <text evidence="1">The sequence shown here is derived from an EMBL/GenBank/DDBJ whole genome shotgun (WGS) entry which is preliminary data.</text>
</comment>
<evidence type="ECO:0000313" key="2">
    <source>
        <dbReference type="Proteomes" id="UP000029628"/>
    </source>
</evidence>
<reference evidence="1 2" key="1">
    <citation type="submission" date="2014-07" db="EMBL/GenBank/DDBJ databases">
        <authorList>
            <person name="McCorrison J."/>
            <person name="Sanka R."/>
            <person name="Torralba M."/>
            <person name="Gillis M."/>
            <person name="Haft D.H."/>
            <person name="Methe B."/>
            <person name="Sutton G."/>
            <person name="Nelson K.E."/>
        </authorList>
    </citation>
    <scope>NUCLEOTIDE SEQUENCE [LARGE SCALE GENOMIC DNA]</scope>
    <source>
        <strain evidence="1 2">DNF00314</strain>
    </source>
</reference>
<dbReference type="AlphaFoldDB" id="A0A096ALB7"/>
<sequence length="131" mass="15792">MSQPTHTINHTFLLDYVSRENTHHKWHITDENIQRIVAIIEYFDVNLYRPMTRLLLCNWHEISERLARYTDKQWHSIEQIEEEIHKKLDRVSIAILLEVFDGDDTRQQYESQTSSTVEEQLAYIRNIHKDG</sequence>
<keyword evidence="2" id="KW-1185">Reference proteome</keyword>